<dbReference type="EMBL" id="JAYDYQ010001087">
    <property type="protein sequence ID" value="KAK4490083.1"/>
    <property type="molecule type" value="Genomic_DNA"/>
</dbReference>
<dbReference type="Gene3D" id="1.20.1280.50">
    <property type="match status" value="1"/>
</dbReference>
<dbReference type="SUPFAM" id="SSF81383">
    <property type="entry name" value="F-box domain"/>
    <property type="match status" value="1"/>
</dbReference>
<organism evidence="2 3">
    <name type="scientific">Penstemon davidsonii</name>
    <dbReference type="NCBI Taxonomy" id="160366"/>
    <lineage>
        <taxon>Eukaryota</taxon>
        <taxon>Viridiplantae</taxon>
        <taxon>Streptophyta</taxon>
        <taxon>Embryophyta</taxon>
        <taxon>Tracheophyta</taxon>
        <taxon>Spermatophyta</taxon>
        <taxon>Magnoliopsida</taxon>
        <taxon>eudicotyledons</taxon>
        <taxon>Gunneridae</taxon>
        <taxon>Pentapetalae</taxon>
        <taxon>asterids</taxon>
        <taxon>lamiids</taxon>
        <taxon>Lamiales</taxon>
        <taxon>Plantaginaceae</taxon>
        <taxon>Cheloneae</taxon>
        <taxon>Penstemon</taxon>
    </lineage>
</organism>
<dbReference type="PANTHER" id="PTHR31672:SF13">
    <property type="entry name" value="F-BOX PROTEIN CPR30-LIKE"/>
    <property type="match status" value="1"/>
</dbReference>
<evidence type="ECO:0000259" key="1">
    <source>
        <dbReference type="PROSITE" id="PS50181"/>
    </source>
</evidence>
<dbReference type="Pfam" id="PF07734">
    <property type="entry name" value="FBA_1"/>
    <property type="match status" value="1"/>
</dbReference>
<gene>
    <name evidence="2" type="ORF">RD792_000738</name>
</gene>
<reference evidence="2 3" key="1">
    <citation type="journal article" date="2023" name="bioRxiv">
        <title>Genome report: Whole genome sequence and annotation of Penstemon davidsonii.</title>
        <authorList>
            <person name="Ostevik K.L."/>
            <person name="Alabady M."/>
            <person name="Zhang M."/>
            <person name="Rausher M.D."/>
        </authorList>
    </citation>
    <scope>NUCLEOTIDE SEQUENCE [LARGE SCALE GENOMIC DNA]</scope>
    <source>
        <strain evidence="2">DNT005</strain>
        <tissue evidence="2">Whole leaf</tissue>
    </source>
</reference>
<sequence>MGQPFFTNLPSEIIIDILSRLPIKAIISCKCVCKSWSVLLETPEFVNSHLLKSIPGLIFNPDEVIFSVFEFVDELELVHHDLFNNIITKVHRMACLGPPAAHMDKQGSADGLLFLREINPQPNLLYICNPITREYIKLPNPDSYRYPSVVTYGFGVSKTSNKYKVVRIFHECVRDPTSGSLLSIPKSECKVYTLGTGSWRSIPPGPGVSYEYNCRSTGTLFNGNLLWLVVDLKASIMISYFDLETELFNTFLPPPPLLGRINFFLGSLVVLENCLCLCDNTSDYEIVIWVMKKSWTKEFTISKVPNFAGESWEIVYPMKIFKNGDILMTMDNSYPFYYSKQSKTLQMIGNSYFEARLHVSSFLSLKTFAEENVISY</sequence>
<dbReference type="InterPro" id="IPR006527">
    <property type="entry name" value="F-box-assoc_dom_typ1"/>
</dbReference>
<dbReference type="Pfam" id="PF00646">
    <property type="entry name" value="F-box"/>
    <property type="match status" value="1"/>
</dbReference>
<accession>A0ABR0DLI0</accession>
<dbReference type="NCBIfam" id="TIGR01640">
    <property type="entry name" value="F_box_assoc_1"/>
    <property type="match status" value="1"/>
</dbReference>
<dbReference type="InterPro" id="IPR050796">
    <property type="entry name" value="SCF_F-box_component"/>
</dbReference>
<name>A0ABR0DLI0_9LAMI</name>
<evidence type="ECO:0000313" key="2">
    <source>
        <dbReference type="EMBL" id="KAK4490083.1"/>
    </source>
</evidence>
<proteinExistence type="predicted"/>
<dbReference type="InterPro" id="IPR001810">
    <property type="entry name" value="F-box_dom"/>
</dbReference>
<feature type="domain" description="F-box" evidence="1">
    <location>
        <begin position="3"/>
        <end position="54"/>
    </location>
</feature>
<dbReference type="CDD" id="cd22157">
    <property type="entry name" value="F-box_AtFBW1-like"/>
    <property type="match status" value="1"/>
</dbReference>
<keyword evidence="3" id="KW-1185">Reference proteome</keyword>
<dbReference type="SMART" id="SM00256">
    <property type="entry name" value="FBOX"/>
    <property type="match status" value="1"/>
</dbReference>
<dbReference type="InterPro" id="IPR036047">
    <property type="entry name" value="F-box-like_dom_sf"/>
</dbReference>
<evidence type="ECO:0000313" key="3">
    <source>
        <dbReference type="Proteomes" id="UP001291926"/>
    </source>
</evidence>
<dbReference type="InterPro" id="IPR017451">
    <property type="entry name" value="F-box-assoc_interact_dom"/>
</dbReference>
<dbReference type="PANTHER" id="PTHR31672">
    <property type="entry name" value="BNACNNG10540D PROTEIN"/>
    <property type="match status" value="1"/>
</dbReference>
<protein>
    <recommendedName>
        <fullName evidence="1">F-box domain-containing protein</fullName>
    </recommendedName>
</protein>
<comment type="caution">
    <text evidence="2">The sequence shown here is derived from an EMBL/GenBank/DDBJ whole genome shotgun (WGS) entry which is preliminary data.</text>
</comment>
<dbReference type="PROSITE" id="PS50181">
    <property type="entry name" value="FBOX"/>
    <property type="match status" value="1"/>
</dbReference>
<dbReference type="Proteomes" id="UP001291926">
    <property type="component" value="Unassembled WGS sequence"/>
</dbReference>